<gene>
    <name evidence="2" type="ORF">HY730_04625</name>
</gene>
<evidence type="ECO:0000313" key="2">
    <source>
        <dbReference type="EMBL" id="MBI4595648.1"/>
    </source>
</evidence>
<organism evidence="2 3">
    <name type="scientific">Tectimicrobiota bacterium</name>
    <dbReference type="NCBI Taxonomy" id="2528274"/>
    <lineage>
        <taxon>Bacteria</taxon>
        <taxon>Pseudomonadati</taxon>
        <taxon>Nitrospinota/Tectimicrobiota group</taxon>
        <taxon>Candidatus Tectimicrobiota</taxon>
    </lineage>
</organism>
<sequence>MMDSVLLIDYENVQQVDISEIDKESYSVKVFVGASQNKIPFDVVTAAQAFGPSLEWIKIDADGKNALDFHIAYFLGKYSQAQPHQKFIVLSKDTGFDPLVRFLNKNGTPCSRINSLLELDKNKIKGKPPGSDFEKAISNLKKIDPNKRPRTRSTLTKHFKTALGTDKDSEVNTVIDLLFMQGIVYEEGARVKYKV</sequence>
<protein>
    <recommendedName>
        <fullName evidence="1">PIN-like domain-containing protein</fullName>
    </recommendedName>
</protein>
<evidence type="ECO:0000313" key="3">
    <source>
        <dbReference type="Proteomes" id="UP000772181"/>
    </source>
</evidence>
<dbReference type="Proteomes" id="UP000772181">
    <property type="component" value="Unassembled WGS sequence"/>
</dbReference>
<dbReference type="Pfam" id="PF18475">
    <property type="entry name" value="PIN7"/>
    <property type="match status" value="1"/>
</dbReference>
<accession>A0A933LPZ7</accession>
<comment type="caution">
    <text evidence="2">The sequence shown here is derived from an EMBL/GenBank/DDBJ whole genome shotgun (WGS) entry which is preliminary data.</text>
</comment>
<name>A0A933LPZ7_UNCTE</name>
<dbReference type="InterPro" id="IPR041494">
    <property type="entry name" value="PIN7"/>
</dbReference>
<dbReference type="AlphaFoldDB" id="A0A933LPZ7"/>
<proteinExistence type="predicted"/>
<reference evidence="2" key="1">
    <citation type="submission" date="2020-07" db="EMBL/GenBank/DDBJ databases">
        <title>Huge and variable diversity of episymbiotic CPR bacteria and DPANN archaea in groundwater ecosystems.</title>
        <authorList>
            <person name="He C.Y."/>
            <person name="Keren R."/>
            <person name="Whittaker M."/>
            <person name="Farag I.F."/>
            <person name="Doudna J."/>
            <person name="Cate J.H.D."/>
            <person name="Banfield J.F."/>
        </authorList>
    </citation>
    <scope>NUCLEOTIDE SEQUENCE</scope>
    <source>
        <strain evidence="2">NC_groundwater_1482_Ag_S-0.65um_47_24</strain>
    </source>
</reference>
<evidence type="ECO:0000259" key="1">
    <source>
        <dbReference type="Pfam" id="PF18475"/>
    </source>
</evidence>
<dbReference type="EMBL" id="JACQWF010000212">
    <property type="protein sequence ID" value="MBI4595648.1"/>
    <property type="molecule type" value="Genomic_DNA"/>
</dbReference>
<feature type="domain" description="PIN-like" evidence="1">
    <location>
        <begin position="7"/>
        <end position="107"/>
    </location>
</feature>